<keyword evidence="5" id="KW-1133">Transmembrane helix</keyword>
<feature type="transmembrane region" description="Helical" evidence="5">
    <location>
        <begin position="182"/>
        <end position="203"/>
    </location>
</feature>
<evidence type="ECO:0000256" key="2">
    <source>
        <dbReference type="ARBA" id="ARBA00006484"/>
    </source>
</evidence>
<dbReference type="NCBIfam" id="NF004825">
    <property type="entry name" value="PRK06181.1"/>
    <property type="match status" value="1"/>
</dbReference>
<dbReference type="PANTHER" id="PTHR43391:SF74">
    <property type="match status" value="1"/>
</dbReference>
<dbReference type="PROSITE" id="PS00061">
    <property type="entry name" value="ADH_SHORT"/>
    <property type="match status" value="1"/>
</dbReference>
<dbReference type="InterPro" id="IPR002347">
    <property type="entry name" value="SDR_fam"/>
</dbReference>
<dbReference type="GO" id="GO:0016020">
    <property type="term" value="C:membrane"/>
    <property type="evidence" value="ECO:0007669"/>
    <property type="project" value="UniProtKB-SubCell"/>
</dbReference>
<dbReference type="InterPro" id="IPR036291">
    <property type="entry name" value="NAD(P)-bd_dom_sf"/>
</dbReference>
<proteinExistence type="evidence at transcript level"/>
<dbReference type="PANTHER" id="PTHR43391">
    <property type="entry name" value="RETINOL DEHYDROGENASE-RELATED"/>
    <property type="match status" value="1"/>
</dbReference>
<dbReference type="Gene3D" id="3.40.50.720">
    <property type="entry name" value="NAD(P)-binding Rossmann-like Domain"/>
    <property type="match status" value="1"/>
</dbReference>
<dbReference type="SUPFAM" id="SSF51735">
    <property type="entry name" value="NAD(P)-binding Rossmann-fold domains"/>
    <property type="match status" value="1"/>
</dbReference>
<comment type="subcellular location">
    <subcellularLocation>
        <location evidence="1">Membrane</location>
        <topology evidence="1">Single-pass type II membrane protein</topology>
    </subcellularLocation>
</comment>
<dbReference type="GO" id="GO:0005829">
    <property type="term" value="C:cytosol"/>
    <property type="evidence" value="ECO:0007669"/>
    <property type="project" value="TreeGrafter"/>
</dbReference>
<gene>
    <name evidence="6" type="primary">HSD11BL</name>
</gene>
<reference evidence="6" key="1">
    <citation type="submission" date="2006-07" db="EMBL/GenBank/DDBJ databases">
        <title>Characterization of a new steroid binding dehydrogenase.</title>
        <authorList>
            <person name="Huang C.Q."/>
        </authorList>
    </citation>
    <scope>NUCLEOTIDE SEQUENCE</scope>
</reference>
<dbReference type="AlphaFoldDB" id="Q0GJJ3"/>
<evidence type="ECO:0000313" key="6">
    <source>
        <dbReference type="EMBL" id="ABI20735.1"/>
    </source>
</evidence>
<dbReference type="EMBL" id="DQ862060">
    <property type="protein sequence ID" value="ABI20735.1"/>
    <property type="molecule type" value="mRNA"/>
</dbReference>
<dbReference type="PRINTS" id="PR00080">
    <property type="entry name" value="SDRFAMILY"/>
</dbReference>
<keyword evidence="5" id="KW-0472">Membrane</keyword>
<dbReference type="Pfam" id="PF00106">
    <property type="entry name" value="adh_short"/>
    <property type="match status" value="1"/>
</dbReference>
<dbReference type="GO" id="GO:0016491">
    <property type="term" value="F:oxidoreductase activity"/>
    <property type="evidence" value="ECO:0007669"/>
    <property type="project" value="UniProtKB-KW"/>
</dbReference>
<name>Q0GJJ3_PINTA</name>
<comment type="similarity">
    <text evidence="2 4">Belongs to the short-chain dehydrogenases/reductases (SDR) family.</text>
</comment>
<protein>
    <submittedName>
        <fullName evidence="6">11-beta-hydroxysteroid dehydrogenase-like protein</fullName>
    </submittedName>
</protein>
<sequence>MGMCSLVKTWWRWGWDVALSVPLLLMLPSAISFCKLFRMFIITRPERVRGKVVLITGASSGIGQHMAWEYAKRGANLVVVARRRNRLEEVAKECKAYGAQYAVVCPADLTKPQDCKRIVEFTVSTFGRLDVLVNNAGTAGGSLFEEYENAAEYKRIVDIDFWGHVNTTHFALEHLQRRRGQIVVISSMIAFLPFPFTTVYSAAKGALLNFFETLRIELISKSVTVTIASPGFIQSELTSREGPGKLPWWFPMARTEDAAREIVEAALRKERDVITPRWYSSLLWFRILCPEILEWVPRVFILGQAPTRGVEIVCNSVFGKFNTHTLFRTLKLA</sequence>
<dbReference type="InterPro" id="IPR020904">
    <property type="entry name" value="Sc_DH/Rdtase_CS"/>
</dbReference>
<dbReference type="PRINTS" id="PR00081">
    <property type="entry name" value="GDHRDH"/>
</dbReference>
<organism evidence="6">
    <name type="scientific">Pinus taeda</name>
    <name type="common">Loblolly pine</name>
    <dbReference type="NCBI Taxonomy" id="3352"/>
    <lineage>
        <taxon>Eukaryota</taxon>
        <taxon>Viridiplantae</taxon>
        <taxon>Streptophyta</taxon>
        <taxon>Embryophyta</taxon>
        <taxon>Tracheophyta</taxon>
        <taxon>Spermatophyta</taxon>
        <taxon>Pinopsida</taxon>
        <taxon>Pinidae</taxon>
        <taxon>Conifers I</taxon>
        <taxon>Pinales</taxon>
        <taxon>Pinaceae</taxon>
        <taxon>Pinus</taxon>
        <taxon>Pinus subgen. Pinus</taxon>
    </lineage>
</organism>
<evidence type="ECO:0000256" key="3">
    <source>
        <dbReference type="ARBA" id="ARBA00023002"/>
    </source>
</evidence>
<feature type="transmembrane region" description="Helical" evidence="5">
    <location>
        <begin position="20"/>
        <end position="41"/>
    </location>
</feature>
<accession>Q0GJJ3</accession>
<evidence type="ECO:0000256" key="4">
    <source>
        <dbReference type="RuleBase" id="RU000363"/>
    </source>
</evidence>
<keyword evidence="5" id="KW-0812">Transmembrane</keyword>
<keyword evidence="3" id="KW-0560">Oxidoreductase</keyword>
<evidence type="ECO:0000256" key="5">
    <source>
        <dbReference type="SAM" id="Phobius"/>
    </source>
</evidence>
<evidence type="ECO:0000256" key="1">
    <source>
        <dbReference type="ARBA" id="ARBA00004606"/>
    </source>
</evidence>